<dbReference type="AlphaFoldDB" id="A0A7S0VLS0"/>
<dbReference type="Pfam" id="PF00650">
    <property type="entry name" value="CRAL_TRIO"/>
    <property type="match status" value="1"/>
</dbReference>
<protein>
    <recommendedName>
        <fullName evidence="1">CRAL-TRIO domain-containing protein</fullName>
    </recommendedName>
</protein>
<dbReference type="Pfam" id="PF03765">
    <property type="entry name" value="CRAL_TRIO_N"/>
    <property type="match status" value="1"/>
</dbReference>
<dbReference type="InterPro" id="IPR036273">
    <property type="entry name" value="CRAL/TRIO_N_dom_sf"/>
</dbReference>
<dbReference type="SMART" id="SM00516">
    <property type="entry name" value="SEC14"/>
    <property type="match status" value="1"/>
</dbReference>
<dbReference type="Gene3D" id="3.40.525.10">
    <property type="entry name" value="CRAL-TRIO lipid binding domain"/>
    <property type="match status" value="1"/>
</dbReference>
<evidence type="ECO:0000313" key="2">
    <source>
        <dbReference type="EMBL" id="CAD8793036.1"/>
    </source>
</evidence>
<dbReference type="GO" id="GO:0008526">
    <property type="term" value="F:phosphatidylinositol transfer activity"/>
    <property type="evidence" value="ECO:0007669"/>
    <property type="project" value="TreeGrafter"/>
</dbReference>
<gene>
    <name evidence="2" type="ORF">PPAR00522_LOCUS22163</name>
</gene>
<dbReference type="CDD" id="cd00170">
    <property type="entry name" value="SEC14"/>
    <property type="match status" value="1"/>
</dbReference>
<accession>A0A7S0VLS0</accession>
<dbReference type="InterPro" id="IPR052578">
    <property type="entry name" value="PI_Transfer_CRAL-TRIO"/>
</dbReference>
<organism evidence="2">
    <name type="scientific">Polytomella parva</name>
    <dbReference type="NCBI Taxonomy" id="51329"/>
    <lineage>
        <taxon>Eukaryota</taxon>
        <taxon>Viridiplantae</taxon>
        <taxon>Chlorophyta</taxon>
        <taxon>core chlorophytes</taxon>
        <taxon>Chlorophyceae</taxon>
        <taxon>CS clade</taxon>
        <taxon>Chlamydomonadales</taxon>
        <taxon>Chlamydomonadaceae</taxon>
        <taxon>Polytomella</taxon>
    </lineage>
</organism>
<evidence type="ECO:0000259" key="1">
    <source>
        <dbReference type="PROSITE" id="PS50191"/>
    </source>
</evidence>
<dbReference type="PANTHER" id="PTHR45824:SF6">
    <property type="entry name" value="F16L1.9 PROTEIN"/>
    <property type="match status" value="1"/>
</dbReference>
<dbReference type="PANTHER" id="PTHR45824">
    <property type="entry name" value="GH16843P"/>
    <property type="match status" value="1"/>
</dbReference>
<dbReference type="InterPro" id="IPR011074">
    <property type="entry name" value="CRAL/TRIO_N_dom"/>
</dbReference>
<proteinExistence type="predicted"/>
<dbReference type="InterPro" id="IPR001251">
    <property type="entry name" value="CRAL-TRIO_dom"/>
</dbReference>
<sequence>MNSSKDSFTPAQLELIQQLKQAVADQIQKSDDLTNFCNEHTYVRYMRARNWDLKKATAMLKTTLEWRLEYKPHLIKFEEVKIQATTGKLYIYPHADQFGRPIVLMRPRLENTKPSDNQIRYLIYCLEWASKLADDTGVGKMCWLLDFEGYSLRNAPPIRTSLHCNHILQNHYPERLGCAVCYHSPTLFSLTWKAVSPFIDPVTKGKIHFVSKGSKEKEEMNSRFQLDKMEVSFGGEVPDYLFNMEEYVVRTLAFEDEVKKSLDAVRLSIQLERSLTTTSGAEGASPPLLLECKSIDKEEQEAIDQAVAAAEAEEAQFVAEHSGELGVDKP</sequence>
<reference evidence="2" key="1">
    <citation type="submission" date="2021-01" db="EMBL/GenBank/DDBJ databases">
        <authorList>
            <person name="Corre E."/>
            <person name="Pelletier E."/>
            <person name="Niang G."/>
            <person name="Scheremetjew M."/>
            <person name="Finn R."/>
            <person name="Kale V."/>
            <person name="Holt S."/>
            <person name="Cochrane G."/>
            <person name="Meng A."/>
            <person name="Brown T."/>
            <person name="Cohen L."/>
        </authorList>
    </citation>
    <scope>NUCLEOTIDE SEQUENCE</scope>
    <source>
        <strain evidence="2">SAG 63-3</strain>
    </source>
</reference>
<name>A0A7S0VLS0_9CHLO</name>
<dbReference type="InterPro" id="IPR036865">
    <property type="entry name" value="CRAL-TRIO_dom_sf"/>
</dbReference>
<dbReference type="PROSITE" id="PS50191">
    <property type="entry name" value="CRAL_TRIO"/>
    <property type="match status" value="1"/>
</dbReference>
<dbReference type="SUPFAM" id="SSF52087">
    <property type="entry name" value="CRAL/TRIO domain"/>
    <property type="match status" value="1"/>
</dbReference>
<feature type="domain" description="CRAL-TRIO" evidence="1">
    <location>
        <begin position="77"/>
        <end position="241"/>
    </location>
</feature>
<dbReference type="SUPFAM" id="SSF46938">
    <property type="entry name" value="CRAL/TRIO N-terminal domain"/>
    <property type="match status" value="1"/>
</dbReference>
<dbReference type="EMBL" id="HBFM01034004">
    <property type="protein sequence ID" value="CAD8793036.1"/>
    <property type="molecule type" value="Transcribed_RNA"/>
</dbReference>